<accession>A0A9N8VYS1</accession>
<dbReference type="Pfam" id="PF10343">
    <property type="entry name" value="Q_salvage"/>
    <property type="match status" value="1"/>
</dbReference>
<dbReference type="EC" id="3.2.2.-" evidence="6"/>
<comment type="caution">
    <text evidence="7">The sequence shown here is derived from an EMBL/GenBank/DDBJ whole genome shotgun (WGS) entry which is preliminary data.</text>
</comment>
<comment type="similarity">
    <text evidence="2 6">Belongs to the QNG1 protein family.</text>
</comment>
<dbReference type="InterPro" id="IPR019438">
    <property type="entry name" value="Q_salvage"/>
</dbReference>
<name>A0A9N8VYS1_9GLOM</name>
<dbReference type="AlphaFoldDB" id="A0A9N8VYS1"/>
<comment type="catalytic activity">
    <reaction evidence="5 6">
        <text>queuosine 5'-phosphate + H2O = queuine + D-ribose 5-phosphate</text>
        <dbReference type="Rhea" id="RHEA:75387"/>
        <dbReference type="ChEBI" id="CHEBI:15377"/>
        <dbReference type="ChEBI" id="CHEBI:17433"/>
        <dbReference type="ChEBI" id="CHEBI:78346"/>
        <dbReference type="ChEBI" id="CHEBI:194371"/>
    </reaction>
    <physiologicalReaction direction="left-to-right" evidence="5 6">
        <dbReference type="Rhea" id="RHEA:75388"/>
    </physiologicalReaction>
</comment>
<evidence type="ECO:0000256" key="1">
    <source>
        <dbReference type="ARBA" id="ARBA00022801"/>
    </source>
</evidence>
<sequence length="273" mass="31841">MEASVNPVLESAKFISENSKDVAINEDSIKDIANTLYENMKKESYSMATWKQHQLHPKTPNERAIDWQPTFIALAENVPVTTASIYASDEQLTDEQIGYIFRSDTEEQIPLLQQRIKLMRDAGRVLVEKFDGTFANCVREANKSAMKLLEIITDNFVSFRDETEYKGRTVKFYKRAQILIADIWACFESQSYGEFHDIDKITMFADYRVPQVEIRGCSIWAVELIRRVLVSKIQEGDYLPVNAILIDFFIWDYAKKYQSELRIRAHRTRSIYY</sequence>
<evidence type="ECO:0000256" key="4">
    <source>
        <dbReference type="ARBA" id="ARBA00035393"/>
    </source>
</evidence>
<evidence type="ECO:0000256" key="6">
    <source>
        <dbReference type="RuleBase" id="RU365002"/>
    </source>
</evidence>
<evidence type="ECO:0000256" key="5">
    <source>
        <dbReference type="ARBA" id="ARBA00048204"/>
    </source>
</evidence>
<dbReference type="Proteomes" id="UP000789739">
    <property type="component" value="Unassembled WGS sequence"/>
</dbReference>
<dbReference type="GO" id="GO:0016787">
    <property type="term" value="F:hydrolase activity"/>
    <property type="evidence" value="ECO:0007669"/>
    <property type="project" value="UniProtKB-KW"/>
</dbReference>
<dbReference type="PANTHER" id="PTHR21314:SF0">
    <property type="entry name" value="QUEUOSINE 5'-PHOSPHATE N-GLYCOSYLASE_HYDROLASE"/>
    <property type="match status" value="1"/>
</dbReference>
<evidence type="ECO:0000313" key="8">
    <source>
        <dbReference type="Proteomes" id="UP000789739"/>
    </source>
</evidence>
<dbReference type="OrthoDB" id="416777at2759"/>
<evidence type="ECO:0000256" key="3">
    <source>
        <dbReference type="ARBA" id="ARBA00035306"/>
    </source>
</evidence>
<dbReference type="EMBL" id="CAJVPI010000047">
    <property type="protein sequence ID" value="CAG8466018.1"/>
    <property type="molecule type" value="Genomic_DNA"/>
</dbReference>
<keyword evidence="1 6" id="KW-0378">Hydrolase</keyword>
<organism evidence="7 8">
    <name type="scientific">Paraglomus brasilianum</name>
    <dbReference type="NCBI Taxonomy" id="144538"/>
    <lineage>
        <taxon>Eukaryota</taxon>
        <taxon>Fungi</taxon>
        <taxon>Fungi incertae sedis</taxon>
        <taxon>Mucoromycota</taxon>
        <taxon>Glomeromycotina</taxon>
        <taxon>Glomeromycetes</taxon>
        <taxon>Paraglomerales</taxon>
        <taxon>Paraglomeraceae</taxon>
        <taxon>Paraglomus</taxon>
    </lineage>
</organism>
<reference evidence="7" key="1">
    <citation type="submission" date="2021-06" db="EMBL/GenBank/DDBJ databases">
        <authorList>
            <person name="Kallberg Y."/>
            <person name="Tangrot J."/>
            <person name="Rosling A."/>
        </authorList>
    </citation>
    <scope>NUCLEOTIDE SEQUENCE</scope>
    <source>
        <strain evidence="7">BR232B</strain>
    </source>
</reference>
<gene>
    <name evidence="7" type="ORF">PBRASI_LOCUS834</name>
</gene>
<comment type="function">
    <text evidence="6">Catalyzes the hydrolysis of queuosine 5'-phosphate, releasing the nucleobase queuine (q). Is required for salvage of queuine from exogenous queuosine (Q) that is imported and then converted to queuosine 5'-phosphate intracellularly.</text>
</comment>
<evidence type="ECO:0000256" key="2">
    <source>
        <dbReference type="ARBA" id="ARBA00035119"/>
    </source>
</evidence>
<dbReference type="PANTHER" id="PTHR21314">
    <property type="entry name" value="QUEUOSINE 5'-PHOSPHATE N-GLYCOSYLASE_HYDROLASE-RELATED"/>
    <property type="match status" value="1"/>
</dbReference>
<proteinExistence type="inferred from homology"/>
<dbReference type="GO" id="GO:0006400">
    <property type="term" value="P:tRNA modification"/>
    <property type="evidence" value="ECO:0007669"/>
    <property type="project" value="TreeGrafter"/>
</dbReference>
<protein>
    <recommendedName>
        <fullName evidence="3 6">Queuosine 5'-phosphate N-glycosylase/hydrolase</fullName>
        <ecNumber evidence="6">3.2.2.-</ecNumber>
    </recommendedName>
    <alternativeName>
        <fullName evidence="4 6">Queuosine-nucleotide N-glycosylase/hydrolase</fullName>
    </alternativeName>
</protein>
<evidence type="ECO:0000313" key="7">
    <source>
        <dbReference type="EMBL" id="CAG8466018.1"/>
    </source>
</evidence>
<keyword evidence="8" id="KW-1185">Reference proteome</keyword>